<dbReference type="Gene3D" id="3.30.450.20">
    <property type="entry name" value="PAS domain"/>
    <property type="match status" value="1"/>
</dbReference>
<organism evidence="2 3">
    <name type="scientific">Aurantiacibacter luteus</name>
    <dbReference type="NCBI Taxonomy" id="1581420"/>
    <lineage>
        <taxon>Bacteria</taxon>
        <taxon>Pseudomonadati</taxon>
        <taxon>Pseudomonadota</taxon>
        <taxon>Alphaproteobacteria</taxon>
        <taxon>Sphingomonadales</taxon>
        <taxon>Erythrobacteraceae</taxon>
        <taxon>Aurantiacibacter</taxon>
    </lineage>
</organism>
<dbReference type="GO" id="GO:0006355">
    <property type="term" value="P:regulation of DNA-templated transcription"/>
    <property type="evidence" value="ECO:0007669"/>
    <property type="project" value="InterPro"/>
</dbReference>
<gene>
    <name evidence="2" type="ORF">AAW00_10000</name>
</gene>
<dbReference type="EMBL" id="LBHB01000002">
    <property type="protein sequence ID" value="KLE34536.1"/>
    <property type="molecule type" value="Genomic_DNA"/>
</dbReference>
<evidence type="ECO:0000313" key="3">
    <source>
        <dbReference type="Proteomes" id="UP000053464"/>
    </source>
</evidence>
<dbReference type="Proteomes" id="UP000053464">
    <property type="component" value="Unassembled WGS sequence"/>
</dbReference>
<dbReference type="GO" id="GO:0003677">
    <property type="term" value="F:DNA binding"/>
    <property type="evidence" value="ECO:0007669"/>
    <property type="project" value="InterPro"/>
</dbReference>
<reference evidence="2 3" key="1">
    <citation type="submission" date="2015-04" db="EMBL/GenBank/DDBJ databases">
        <title>The draft genome sequence of Erythrobacter luteus KA37.</title>
        <authorList>
            <person name="Zhuang L."/>
            <person name="Liu Y."/>
            <person name="Shao Z."/>
        </authorList>
    </citation>
    <scope>NUCLEOTIDE SEQUENCE [LARGE SCALE GENOMIC DNA]</scope>
    <source>
        <strain evidence="2 3">KA37</strain>
    </source>
</reference>
<proteinExistence type="predicted"/>
<evidence type="ECO:0000313" key="2">
    <source>
        <dbReference type="EMBL" id="KLE34536.1"/>
    </source>
</evidence>
<dbReference type="InterPro" id="IPR036388">
    <property type="entry name" value="WH-like_DNA-bd_sf"/>
</dbReference>
<dbReference type="InterPro" id="IPR016032">
    <property type="entry name" value="Sig_transdc_resp-reg_C-effctor"/>
</dbReference>
<dbReference type="STRING" id="1581420.AAW00_10000"/>
<dbReference type="PATRIC" id="fig|1581420.6.peg.2051"/>
<keyword evidence="3" id="KW-1185">Reference proteome</keyword>
<dbReference type="Pfam" id="PF00196">
    <property type="entry name" value="GerE"/>
    <property type="match status" value="1"/>
</dbReference>
<accession>A0A0G9MUX5</accession>
<comment type="caution">
    <text evidence="2">The sequence shown here is derived from an EMBL/GenBank/DDBJ whole genome shotgun (WGS) entry which is preliminary data.</text>
</comment>
<feature type="domain" description="HTH luxR-type" evidence="1">
    <location>
        <begin position="290"/>
        <end position="347"/>
    </location>
</feature>
<dbReference type="AlphaFoldDB" id="A0A0G9MUX5"/>
<dbReference type="SMART" id="SM00421">
    <property type="entry name" value="HTH_LUXR"/>
    <property type="match status" value="1"/>
</dbReference>
<protein>
    <recommendedName>
        <fullName evidence="1">HTH luxR-type domain-containing protein</fullName>
    </recommendedName>
</protein>
<name>A0A0G9MUX5_9SPHN</name>
<dbReference type="SUPFAM" id="SSF46894">
    <property type="entry name" value="C-terminal effector domain of the bipartite response regulators"/>
    <property type="match status" value="1"/>
</dbReference>
<sequence>MPGKDRLFDSLLDDEAFAAVLADVTRAVGARSFLGGFTNLDGSVSMLVSSGFWPDGLIEAYYGGYCDSDPWTARLLSDWKPFRAIDTRDLPEREIEGSELCEDLLRPMGDDTRFVTGVAVEDRFGIGSLGIHRGADQRDFSDEEIALIDRVAPDVARAMAIRCRLQGSERAILARDETLHTMRDGIMLLTADGRIRYSNAAAEAFLCDGGLLRSRAGVLVTSNRKADADLRAALARVTETRVGGVRLAGADGSSLDVSLLLLPARAGAARIMLTFAAAPPVGRARLLRELYGLSPTEAAVALLLADGLDPADIAEQRQTSRHTVRAQLRAIALKMECARQIDIVRRIAALPRLGGSGIS</sequence>
<evidence type="ECO:0000259" key="1">
    <source>
        <dbReference type="SMART" id="SM00421"/>
    </source>
</evidence>
<dbReference type="Gene3D" id="1.10.10.10">
    <property type="entry name" value="Winged helix-like DNA-binding domain superfamily/Winged helix DNA-binding domain"/>
    <property type="match status" value="1"/>
</dbReference>
<dbReference type="InterPro" id="IPR000792">
    <property type="entry name" value="Tscrpt_reg_LuxR_C"/>
</dbReference>